<name>A0A5J6VNC4_9VIRU</name>
<protein>
    <submittedName>
        <fullName evidence="1">Uncharacterized protein</fullName>
    </submittedName>
</protein>
<evidence type="ECO:0000313" key="1">
    <source>
        <dbReference type="EMBL" id="QFG74931.1"/>
    </source>
</evidence>
<accession>A0A5J6VNC4</accession>
<proteinExistence type="predicted"/>
<sequence length="59" mass="7175">MPTYNQYQTPSPPIPYYLSKKIYAYYESPTHIKFDEQLTMLLKKKIIGYRDRTNHITFK</sequence>
<organism evidence="1">
    <name type="scientific">Megaviridae environmental sample</name>
    <dbReference type="NCBI Taxonomy" id="1737588"/>
    <lineage>
        <taxon>Viruses</taxon>
        <taxon>Varidnaviria</taxon>
        <taxon>Bamfordvirae</taxon>
        <taxon>Nucleocytoviricota</taxon>
        <taxon>Megaviricetes</taxon>
        <taxon>Imitervirales</taxon>
        <taxon>Mimiviridae</taxon>
        <taxon>environmental samples</taxon>
    </lineage>
</organism>
<dbReference type="EMBL" id="MN448295">
    <property type="protein sequence ID" value="QFG74931.1"/>
    <property type="molecule type" value="Genomic_DNA"/>
</dbReference>
<reference evidence="1" key="1">
    <citation type="journal article" date="2019" name="Philos. Trans. R. Soc. Lond., B, Biol. Sci.">
        <title>Targeted metagenomic recovery of four divergent viruses reveals shared and distinctive characteristics of giant viruses of marine eukaryotes.</title>
        <authorList>
            <person name="Needham D.M."/>
            <person name="Poirier C."/>
            <person name="Hehenberger E."/>
            <person name="Jimenez V."/>
            <person name="Swalwell J.E."/>
            <person name="Santoro A.E."/>
            <person name="Worden A.Z."/>
        </authorList>
    </citation>
    <scope>NUCLEOTIDE SEQUENCE</scope>
    <source>
        <strain evidence="1">OPacV-421</strain>
    </source>
</reference>